<sequence length="242" mass="27780">MFEEAESSSTAQDSSNMHEFNQVYPSTHTKTNDHPLEQVISDPSKPVMTKSRLNTNAEVCMYALTRLNVWELVPRPADRNIIEVRWLWINKTDAKNIVIRNKFRLLAKGYHQEEGIDFEESFVVRMFIAYAAHKNFTIFQMDVKTTFLNGQLKEKVYDSQPDGFFDLDFPDHVYKLKKALYGLKQAPRACSSIALWNLHYSVQYTLELLKKLDIDGCDSISTLMATAKVDVDSHGTPADQTC</sequence>
<dbReference type="EMBL" id="BQNB010021339">
    <property type="protein sequence ID" value="GJU05345.1"/>
    <property type="molecule type" value="Genomic_DNA"/>
</dbReference>
<organism evidence="3 4">
    <name type="scientific">Tanacetum coccineum</name>
    <dbReference type="NCBI Taxonomy" id="301880"/>
    <lineage>
        <taxon>Eukaryota</taxon>
        <taxon>Viridiplantae</taxon>
        <taxon>Streptophyta</taxon>
        <taxon>Embryophyta</taxon>
        <taxon>Tracheophyta</taxon>
        <taxon>Spermatophyta</taxon>
        <taxon>Magnoliopsida</taxon>
        <taxon>eudicotyledons</taxon>
        <taxon>Gunneridae</taxon>
        <taxon>Pentapetalae</taxon>
        <taxon>asterids</taxon>
        <taxon>campanulids</taxon>
        <taxon>Asterales</taxon>
        <taxon>Asteraceae</taxon>
        <taxon>Asteroideae</taxon>
        <taxon>Anthemideae</taxon>
        <taxon>Anthemidinae</taxon>
        <taxon>Tanacetum</taxon>
    </lineage>
</organism>
<gene>
    <name evidence="3" type="ORF">Tco_1121775</name>
</gene>
<name>A0ABQ5J068_9ASTR</name>
<dbReference type="Proteomes" id="UP001151760">
    <property type="component" value="Unassembled WGS sequence"/>
</dbReference>
<reference evidence="3" key="2">
    <citation type="submission" date="2022-01" db="EMBL/GenBank/DDBJ databases">
        <authorList>
            <person name="Yamashiro T."/>
            <person name="Shiraishi A."/>
            <person name="Satake H."/>
            <person name="Nakayama K."/>
        </authorList>
    </citation>
    <scope>NUCLEOTIDE SEQUENCE</scope>
</reference>
<dbReference type="Pfam" id="PF07727">
    <property type="entry name" value="RVT_2"/>
    <property type="match status" value="1"/>
</dbReference>
<proteinExistence type="predicted"/>
<keyword evidence="4" id="KW-1185">Reference proteome</keyword>
<protein>
    <submittedName>
        <fullName evidence="3">Retrovirus-related pol polyprotein from transposon TNT 1-94</fullName>
    </submittedName>
</protein>
<evidence type="ECO:0000259" key="2">
    <source>
        <dbReference type="Pfam" id="PF07727"/>
    </source>
</evidence>
<evidence type="ECO:0000256" key="1">
    <source>
        <dbReference type="SAM" id="MobiDB-lite"/>
    </source>
</evidence>
<feature type="region of interest" description="Disordered" evidence="1">
    <location>
        <begin position="25"/>
        <end position="47"/>
    </location>
</feature>
<dbReference type="InterPro" id="IPR013103">
    <property type="entry name" value="RVT_2"/>
</dbReference>
<comment type="caution">
    <text evidence="3">The sequence shown here is derived from an EMBL/GenBank/DDBJ whole genome shotgun (WGS) entry which is preliminary data.</text>
</comment>
<accession>A0ABQ5J068</accession>
<reference evidence="3" key="1">
    <citation type="journal article" date="2022" name="Int. J. Mol. Sci.">
        <title>Draft Genome of Tanacetum Coccineum: Genomic Comparison of Closely Related Tanacetum-Family Plants.</title>
        <authorList>
            <person name="Yamashiro T."/>
            <person name="Shiraishi A."/>
            <person name="Nakayama K."/>
            <person name="Satake H."/>
        </authorList>
    </citation>
    <scope>NUCLEOTIDE SEQUENCE</scope>
</reference>
<evidence type="ECO:0000313" key="4">
    <source>
        <dbReference type="Proteomes" id="UP001151760"/>
    </source>
</evidence>
<evidence type="ECO:0000313" key="3">
    <source>
        <dbReference type="EMBL" id="GJU05345.1"/>
    </source>
</evidence>
<feature type="domain" description="Reverse transcriptase Ty1/copia-type" evidence="2">
    <location>
        <begin position="68"/>
        <end position="190"/>
    </location>
</feature>